<evidence type="ECO:0000313" key="2">
    <source>
        <dbReference type="Proteomes" id="UP001224775"/>
    </source>
</evidence>
<name>A0AAD8XT47_9STRA</name>
<gene>
    <name evidence="1" type="ORF">QTG54_016358</name>
</gene>
<protein>
    <submittedName>
        <fullName evidence="1">Uncharacterized protein</fullName>
    </submittedName>
</protein>
<comment type="caution">
    <text evidence="1">The sequence shown here is derived from an EMBL/GenBank/DDBJ whole genome shotgun (WGS) entry which is preliminary data.</text>
</comment>
<dbReference type="EMBL" id="JATAAI010000055">
    <property type="protein sequence ID" value="KAK1733027.1"/>
    <property type="molecule type" value="Genomic_DNA"/>
</dbReference>
<evidence type="ECO:0000313" key="1">
    <source>
        <dbReference type="EMBL" id="KAK1733027.1"/>
    </source>
</evidence>
<keyword evidence="2" id="KW-1185">Reference proteome</keyword>
<organism evidence="1 2">
    <name type="scientific">Skeletonema marinoi</name>
    <dbReference type="NCBI Taxonomy" id="267567"/>
    <lineage>
        <taxon>Eukaryota</taxon>
        <taxon>Sar</taxon>
        <taxon>Stramenopiles</taxon>
        <taxon>Ochrophyta</taxon>
        <taxon>Bacillariophyta</taxon>
        <taxon>Coscinodiscophyceae</taxon>
        <taxon>Thalassiosirophycidae</taxon>
        <taxon>Thalassiosirales</taxon>
        <taxon>Skeletonemataceae</taxon>
        <taxon>Skeletonema</taxon>
        <taxon>Skeletonema marinoi-dohrnii complex</taxon>
    </lineage>
</organism>
<reference evidence="1" key="1">
    <citation type="submission" date="2023-06" db="EMBL/GenBank/DDBJ databases">
        <title>Survivors Of The Sea: Transcriptome response of Skeletonema marinoi to long-term dormancy.</title>
        <authorList>
            <person name="Pinder M.I.M."/>
            <person name="Kourtchenko O."/>
            <person name="Robertson E.K."/>
            <person name="Larsson T."/>
            <person name="Maumus F."/>
            <person name="Osuna-Cruz C.M."/>
            <person name="Vancaester E."/>
            <person name="Stenow R."/>
            <person name="Vandepoele K."/>
            <person name="Ploug H."/>
            <person name="Bruchert V."/>
            <person name="Godhe A."/>
            <person name="Topel M."/>
        </authorList>
    </citation>
    <scope>NUCLEOTIDE SEQUENCE</scope>
    <source>
        <strain evidence="1">R05AC</strain>
    </source>
</reference>
<accession>A0AAD8XT47</accession>
<proteinExistence type="predicted"/>
<sequence length="123" mass="13369">MDEDNFMRSMAAGLMNMQSSLTGMIQNDHESGALPGQGMFANFIAQTNVTPSVNAQIAALPKSHDLILYLHIDLEFEHEGTSLMCCAHTIKKEHGSDGKPYADSDAFGLVLANSAMLDTRHTK</sequence>
<dbReference type="Proteomes" id="UP001224775">
    <property type="component" value="Unassembled WGS sequence"/>
</dbReference>
<dbReference type="AlphaFoldDB" id="A0AAD8XT47"/>